<evidence type="ECO:0000256" key="4">
    <source>
        <dbReference type="ARBA" id="ARBA00022771"/>
    </source>
</evidence>
<keyword evidence="8 12" id="KW-0238">DNA-binding</keyword>
<dbReference type="Pfam" id="PF05485">
    <property type="entry name" value="THAP"/>
    <property type="match status" value="1"/>
</dbReference>
<dbReference type="SMART" id="SM00692">
    <property type="entry name" value="DM3"/>
    <property type="match status" value="1"/>
</dbReference>
<dbReference type="GO" id="GO:0003700">
    <property type="term" value="F:DNA-binding transcription factor activity"/>
    <property type="evidence" value="ECO:0007669"/>
    <property type="project" value="UniProtKB-UniRule"/>
</dbReference>
<evidence type="ECO:0000256" key="1">
    <source>
        <dbReference type="ARBA" id="ARBA00004642"/>
    </source>
</evidence>
<dbReference type="PANTHER" id="PTHR46600:SF1">
    <property type="entry name" value="THAP DOMAIN-CONTAINING PROTEIN 1"/>
    <property type="match status" value="1"/>
</dbReference>
<comment type="function">
    <text evidence="13">DNA-binding transcription regulator that regulates endothelial cell proliferation and G1/S cell-cycle progression. Specifically binds the 5'-[AT]NTNN[GT]GGCA[AGT]-3' core DNA sequence and acts by modulating expression of pRB-E2F cell-cycle target genes.</text>
</comment>
<feature type="domain" description="THAP-type" evidence="16">
    <location>
        <begin position="43"/>
        <end position="123"/>
    </location>
</feature>
<reference evidence="17 18" key="1">
    <citation type="journal article" date="2018" name="Nat. Ecol. Evol.">
        <title>Shark genomes provide insights into elasmobranch evolution and the origin of vertebrates.</title>
        <authorList>
            <person name="Hara Y"/>
            <person name="Yamaguchi K"/>
            <person name="Onimaru K"/>
            <person name="Kadota M"/>
            <person name="Koyanagi M"/>
            <person name="Keeley SD"/>
            <person name="Tatsumi K"/>
            <person name="Tanaka K"/>
            <person name="Motone F"/>
            <person name="Kageyama Y"/>
            <person name="Nozu R"/>
            <person name="Adachi N"/>
            <person name="Nishimura O"/>
            <person name="Nakagawa R"/>
            <person name="Tanegashima C"/>
            <person name="Kiyatake I"/>
            <person name="Matsumoto R"/>
            <person name="Murakumo K"/>
            <person name="Nishida K"/>
            <person name="Terakita A"/>
            <person name="Kuratani S"/>
            <person name="Sato K"/>
            <person name="Hyodo S Kuraku.S."/>
        </authorList>
    </citation>
    <scope>NUCLEOTIDE SEQUENCE [LARGE SCALE GENOMIC DNA]</scope>
</reference>
<evidence type="ECO:0000256" key="5">
    <source>
        <dbReference type="ARBA" id="ARBA00022833"/>
    </source>
</evidence>
<keyword evidence="3" id="KW-0479">Metal-binding</keyword>
<comment type="similarity">
    <text evidence="2 13">Belongs to the THAP1 family.</text>
</comment>
<dbReference type="PANTHER" id="PTHR46600">
    <property type="entry name" value="THAP DOMAIN-CONTAINING"/>
    <property type="match status" value="1"/>
</dbReference>
<evidence type="ECO:0000256" key="7">
    <source>
        <dbReference type="ARBA" id="ARBA00023054"/>
    </source>
</evidence>
<keyword evidence="9 13" id="KW-0804">Transcription</keyword>
<dbReference type="GO" id="GO:0005654">
    <property type="term" value="C:nucleoplasm"/>
    <property type="evidence" value="ECO:0007669"/>
    <property type="project" value="UniProtKB-SubCell"/>
</dbReference>
<evidence type="ECO:0000256" key="11">
    <source>
        <dbReference type="ARBA" id="ARBA00023306"/>
    </source>
</evidence>
<comment type="caution">
    <text evidence="17">The sequence shown here is derived from an EMBL/GenBank/DDBJ whole genome shotgun (WGS) entry which is preliminary data.</text>
</comment>
<evidence type="ECO:0000256" key="2">
    <source>
        <dbReference type="ARBA" id="ARBA00006177"/>
    </source>
</evidence>
<organism evidence="17 18">
    <name type="scientific">Scyliorhinus torazame</name>
    <name type="common">Cloudy catshark</name>
    <name type="synonym">Catulus torazame</name>
    <dbReference type="NCBI Taxonomy" id="75743"/>
    <lineage>
        <taxon>Eukaryota</taxon>
        <taxon>Metazoa</taxon>
        <taxon>Chordata</taxon>
        <taxon>Craniata</taxon>
        <taxon>Vertebrata</taxon>
        <taxon>Chondrichthyes</taxon>
        <taxon>Elasmobranchii</taxon>
        <taxon>Galeomorphii</taxon>
        <taxon>Galeoidea</taxon>
        <taxon>Carcharhiniformes</taxon>
        <taxon>Scyliorhinidae</taxon>
        <taxon>Scyliorhinus</taxon>
    </lineage>
</organism>
<dbReference type="GO" id="GO:0008270">
    <property type="term" value="F:zinc ion binding"/>
    <property type="evidence" value="ECO:0007669"/>
    <property type="project" value="UniProtKB-KW"/>
</dbReference>
<keyword evidence="6 13" id="KW-0805">Transcription regulation</keyword>
<comment type="subcellular location">
    <subcellularLocation>
        <location evidence="1 13">Nucleus</location>
        <location evidence="1 13">Nucleoplasm</location>
    </subcellularLocation>
</comment>
<evidence type="ECO:0000256" key="15">
    <source>
        <dbReference type="SAM" id="MobiDB-lite"/>
    </source>
</evidence>
<keyword evidence="10 13" id="KW-0539">Nucleus</keyword>
<dbReference type="STRING" id="75743.A0A401NPW7"/>
<feature type="region of interest" description="Disordered" evidence="15">
    <location>
        <begin position="118"/>
        <end position="149"/>
    </location>
</feature>
<evidence type="ECO:0000313" key="17">
    <source>
        <dbReference type="EMBL" id="GCB62923.1"/>
    </source>
</evidence>
<name>A0A401NPW7_SCYTO</name>
<keyword evidence="11 13" id="KW-0131">Cell cycle</keyword>
<dbReference type="OrthoDB" id="9867479at2759"/>
<evidence type="ECO:0000256" key="8">
    <source>
        <dbReference type="ARBA" id="ARBA00023125"/>
    </source>
</evidence>
<evidence type="ECO:0000256" key="12">
    <source>
        <dbReference type="PROSITE-ProRule" id="PRU00309"/>
    </source>
</evidence>
<evidence type="ECO:0000256" key="14">
    <source>
        <dbReference type="SAM" id="Coils"/>
    </source>
</evidence>
<evidence type="ECO:0000256" key="3">
    <source>
        <dbReference type="ARBA" id="ARBA00022723"/>
    </source>
</evidence>
<protein>
    <recommendedName>
        <fullName evidence="13">THAP domain-containing protein 1</fullName>
    </recommendedName>
</protein>
<accession>A0A401NPW7</accession>
<sequence length="445" mass="49681">MLFVEVRPLLGSNPGAGFRVTSAAAGRHLSDRQKRAGGRSCKMPVSCSALNCKNRFKKGSGITFHRFPISRPDLMAKWLKAVARENWMPSPRATLCSDHFTKDCFEERNDRRHLKFSSIPTIFPPPKTKNTSSRRLHKAKTSGGHYKGSSEIQMSHLLPQTDSVETFHQPTEPAKIADLQSTLTAETLNTGRLAQLAAAAVLNLAEFSQVLEVPLKPETESSEVLTLFNCSAETQTCTTGAKVESISSGLITVHSEEQSQDSAAALCSEAFHWTANAPEVLSDTSTTLLSSLDVPTVPASILPCLFTSTDLTSERVTISEETTWISTEVLIPETEHLSTPVLASEELQCSSETVFSSPDDQDLSGMTFPQDHSYFMSPCPDIIRRTLEKKLAWERKKNEEQRQKFRVLQQKLKRKEQKIDNLTRIINQLREKHDEHEKTEELDQI</sequence>
<dbReference type="GO" id="GO:0001935">
    <property type="term" value="P:endothelial cell proliferation"/>
    <property type="evidence" value="ECO:0007669"/>
    <property type="project" value="UniProtKB-UniRule"/>
</dbReference>
<keyword evidence="7 13" id="KW-0175">Coiled coil</keyword>
<dbReference type="SUPFAM" id="SSF57716">
    <property type="entry name" value="Glucocorticoid receptor-like (DNA-binding domain)"/>
    <property type="match status" value="1"/>
</dbReference>
<keyword evidence="18" id="KW-1185">Reference proteome</keyword>
<dbReference type="EMBL" id="BFAA01002620">
    <property type="protein sequence ID" value="GCB62923.1"/>
    <property type="molecule type" value="Genomic_DNA"/>
</dbReference>
<dbReference type="Proteomes" id="UP000288216">
    <property type="component" value="Unassembled WGS sequence"/>
</dbReference>
<proteinExistence type="inferred from homology"/>
<dbReference type="GO" id="GO:0043565">
    <property type="term" value="F:sequence-specific DNA binding"/>
    <property type="evidence" value="ECO:0007669"/>
    <property type="project" value="UniProtKB-UniRule"/>
</dbReference>
<evidence type="ECO:0000259" key="16">
    <source>
        <dbReference type="PROSITE" id="PS50950"/>
    </source>
</evidence>
<gene>
    <name evidence="17" type="ORF">scyTo_0007308</name>
</gene>
<dbReference type="PROSITE" id="PS50950">
    <property type="entry name" value="ZF_THAP"/>
    <property type="match status" value="1"/>
</dbReference>
<dbReference type="SMART" id="SM00980">
    <property type="entry name" value="THAP"/>
    <property type="match status" value="1"/>
</dbReference>
<dbReference type="OMA" id="VARENWM"/>
<evidence type="ECO:0000256" key="6">
    <source>
        <dbReference type="ARBA" id="ARBA00023015"/>
    </source>
</evidence>
<evidence type="ECO:0000313" key="18">
    <source>
        <dbReference type="Proteomes" id="UP000288216"/>
    </source>
</evidence>
<dbReference type="AlphaFoldDB" id="A0A401NPW7"/>
<keyword evidence="5" id="KW-0862">Zinc</keyword>
<dbReference type="InterPro" id="IPR026516">
    <property type="entry name" value="THAP1/10"/>
</dbReference>
<feature type="coiled-coil region" evidence="14">
    <location>
        <begin position="383"/>
        <end position="439"/>
    </location>
</feature>
<dbReference type="InterPro" id="IPR006612">
    <property type="entry name" value="THAP_Znf"/>
</dbReference>
<evidence type="ECO:0000256" key="9">
    <source>
        <dbReference type="ARBA" id="ARBA00023163"/>
    </source>
</evidence>
<keyword evidence="4 12" id="KW-0863">Zinc-finger</keyword>
<evidence type="ECO:0000256" key="13">
    <source>
        <dbReference type="RuleBase" id="RU369073"/>
    </source>
</evidence>
<evidence type="ECO:0000256" key="10">
    <source>
        <dbReference type="ARBA" id="ARBA00023242"/>
    </source>
</evidence>